<organism evidence="1 2">
    <name type="scientific">Dufourea novaeangliae</name>
    <name type="common">Sweat bee</name>
    <dbReference type="NCBI Taxonomy" id="178035"/>
    <lineage>
        <taxon>Eukaryota</taxon>
        <taxon>Metazoa</taxon>
        <taxon>Ecdysozoa</taxon>
        <taxon>Arthropoda</taxon>
        <taxon>Hexapoda</taxon>
        <taxon>Insecta</taxon>
        <taxon>Pterygota</taxon>
        <taxon>Neoptera</taxon>
        <taxon>Endopterygota</taxon>
        <taxon>Hymenoptera</taxon>
        <taxon>Apocrita</taxon>
        <taxon>Aculeata</taxon>
        <taxon>Apoidea</taxon>
        <taxon>Anthophila</taxon>
        <taxon>Halictidae</taxon>
        <taxon>Rophitinae</taxon>
        <taxon>Dufourea</taxon>
    </lineage>
</organism>
<evidence type="ECO:0000313" key="1">
    <source>
        <dbReference type="EMBL" id="KZC09393.1"/>
    </source>
</evidence>
<proteinExistence type="predicted"/>
<dbReference type="AlphaFoldDB" id="A0A154PC48"/>
<evidence type="ECO:0000313" key="2">
    <source>
        <dbReference type="Proteomes" id="UP000076502"/>
    </source>
</evidence>
<dbReference type="Proteomes" id="UP000076502">
    <property type="component" value="Unassembled WGS sequence"/>
</dbReference>
<accession>A0A154PC48</accession>
<gene>
    <name evidence="1" type="ORF">WN55_11136</name>
</gene>
<keyword evidence="2" id="KW-1185">Reference proteome</keyword>
<dbReference type="EMBL" id="KQ434869">
    <property type="protein sequence ID" value="KZC09393.1"/>
    <property type="molecule type" value="Genomic_DNA"/>
</dbReference>
<reference evidence="1 2" key="1">
    <citation type="submission" date="2015-07" db="EMBL/GenBank/DDBJ databases">
        <title>The genome of Dufourea novaeangliae.</title>
        <authorList>
            <person name="Pan H."/>
            <person name="Kapheim K."/>
        </authorList>
    </citation>
    <scope>NUCLEOTIDE SEQUENCE [LARGE SCALE GENOMIC DNA]</scope>
    <source>
        <strain evidence="1">0120121106</strain>
        <tissue evidence="1">Whole body</tissue>
    </source>
</reference>
<name>A0A154PC48_DUFNO</name>
<protein>
    <submittedName>
        <fullName evidence="1">Uncharacterized protein</fullName>
    </submittedName>
</protein>
<sequence length="93" mass="10735">MLMIFTVPIPSQLIKSQKSRNPSARVKKQQKQISPLLIFRLSVQNILSHDNEAEYLKKYFTPQRTKFGIKSFPRVRPVPTNQGVERILATAQL</sequence>